<dbReference type="InterPro" id="IPR005158">
    <property type="entry name" value="BTAD"/>
</dbReference>
<dbReference type="Gene3D" id="1.25.40.10">
    <property type="entry name" value="Tetratricopeptide repeat domain"/>
    <property type="match status" value="1"/>
</dbReference>
<organism evidence="2 5">
    <name type="scientific">Bradyrhizobium zhengyangense</name>
    <dbReference type="NCBI Taxonomy" id="2911009"/>
    <lineage>
        <taxon>Bacteria</taxon>
        <taxon>Pseudomonadati</taxon>
        <taxon>Pseudomonadota</taxon>
        <taxon>Alphaproteobacteria</taxon>
        <taxon>Hyphomicrobiales</taxon>
        <taxon>Nitrobacteraceae</taxon>
        <taxon>Bradyrhizobium</taxon>
    </lineage>
</organism>
<keyword evidence="4" id="KW-1185">Reference proteome</keyword>
<dbReference type="Proteomes" id="UP001139012">
    <property type="component" value="Unassembled WGS sequence"/>
</dbReference>
<dbReference type="Proteomes" id="UP001139054">
    <property type="component" value="Unassembled WGS sequence"/>
</dbReference>
<dbReference type="PANTHER" id="PTHR35807">
    <property type="entry name" value="TRANSCRIPTIONAL REGULATOR REDD-RELATED"/>
    <property type="match status" value="1"/>
</dbReference>
<dbReference type="EMBL" id="JAKLUA010000005">
    <property type="protein sequence ID" value="MCG2668926.1"/>
    <property type="molecule type" value="Genomic_DNA"/>
</dbReference>
<dbReference type="RefSeq" id="WP_237863175.1">
    <property type="nucleotide sequence ID" value="NZ_JAKLTY010000007.1"/>
</dbReference>
<dbReference type="SMART" id="SM01043">
    <property type="entry name" value="BTAD"/>
    <property type="match status" value="1"/>
</dbReference>
<dbReference type="GO" id="GO:0003677">
    <property type="term" value="F:DNA binding"/>
    <property type="evidence" value="ECO:0007669"/>
    <property type="project" value="InterPro"/>
</dbReference>
<dbReference type="EMBL" id="JAKLTY010000007">
    <property type="protein sequence ID" value="MCG2627473.1"/>
    <property type="molecule type" value="Genomic_DNA"/>
</dbReference>
<evidence type="ECO:0000313" key="2">
    <source>
        <dbReference type="EMBL" id="MCG2627473.1"/>
    </source>
</evidence>
<evidence type="ECO:0000313" key="5">
    <source>
        <dbReference type="Proteomes" id="UP001139054"/>
    </source>
</evidence>
<dbReference type="InterPro" id="IPR016032">
    <property type="entry name" value="Sig_transdc_resp-reg_C-effctor"/>
</dbReference>
<reference evidence="2" key="1">
    <citation type="submission" date="2022-01" db="EMBL/GenBank/DDBJ databases">
        <title>Genome sequnece data of strain Bradyrhizobium sp. nov.</title>
        <authorList>
            <person name="Zhang J."/>
        </authorList>
    </citation>
    <scope>NUCLEOTIDE SEQUENCE</scope>
    <source>
        <strain evidence="3">WYCCWR 12774</strain>
        <strain evidence="2">WYCCWR 13023</strain>
    </source>
</reference>
<evidence type="ECO:0000313" key="3">
    <source>
        <dbReference type="EMBL" id="MCG2668926.1"/>
    </source>
</evidence>
<dbReference type="GO" id="GO:0006355">
    <property type="term" value="P:regulation of DNA-templated transcription"/>
    <property type="evidence" value="ECO:0007669"/>
    <property type="project" value="InterPro"/>
</dbReference>
<dbReference type="InterPro" id="IPR051677">
    <property type="entry name" value="AfsR-DnrI-RedD_regulator"/>
</dbReference>
<dbReference type="Gene3D" id="1.10.10.10">
    <property type="entry name" value="Winged helix-like DNA-binding domain superfamily/Winged helix DNA-binding domain"/>
    <property type="match status" value="1"/>
</dbReference>
<evidence type="ECO:0000259" key="1">
    <source>
        <dbReference type="SMART" id="SM01043"/>
    </source>
</evidence>
<comment type="caution">
    <text evidence="2">The sequence shown here is derived from an EMBL/GenBank/DDBJ whole genome shotgun (WGS) entry which is preliminary data.</text>
</comment>
<dbReference type="SUPFAM" id="SSF46894">
    <property type="entry name" value="C-terminal effector domain of the bipartite response regulators"/>
    <property type="match status" value="1"/>
</dbReference>
<gene>
    <name evidence="3" type="ORF">L6637_18350</name>
    <name evidence="2" type="ORF">L6654_12625</name>
</gene>
<proteinExistence type="predicted"/>
<accession>A0A9X1RAG3</accession>
<dbReference type="SUPFAM" id="SSF48452">
    <property type="entry name" value="TPR-like"/>
    <property type="match status" value="1"/>
</dbReference>
<dbReference type="Pfam" id="PF03704">
    <property type="entry name" value="BTAD"/>
    <property type="match status" value="1"/>
</dbReference>
<protein>
    <submittedName>
        <fullName evidence="2">Bacterial transcriptional activator domain-containing protein</fullName>
    </submittedName>
</protein>
<name>A0A9X1RAG3_9BRAD</name>
<dbReference type="InterPro" id="IPR036388">
    <property type="entry name" value="WH-like_DNA-bd_sf"/>
</dbReference>
<dbReference type="InterPro" id="IPR011990">
    <property type="entry name" value="TPR-like_helical_dom_sf"/>
</dbReference>
<dbReference type="AlphaFoldDB" id="A0A9X1RAG3"/>
<sequence length="245" mass="28805">MAGFLFTFPDRPHRRERMIDLFWPDLDAERGRRAMNSAVWRLRKLLASSRECEKDNNLRTVGLETILEKCAWLDVDTWALLHAAQTTLGGSVADLDTRRIKEILTVLYRYEGPFLDGEEADWVLEERERLHSMFVQAALTLVRHLGQQERHHEAIQLARHALRFDPYREELVRYLLIVLALDERRNDAIRYYDHWIGLIRKELGISPLPATRATIEEIKNLHDAETLQHLRARLFGTDGRQRFLS</sequence>
<feature type="domain" description="Bacterial transcriptional activator" evidence="1">
    <location>
        <begin position="75"/>
        <end position="219"/>
    </location>
</feature>
<evidence type="ECO:0000313" key="4">
    <source>
        <dbReference type="Proteomes" id="UP001139012"/>
    </source>
</evidence>
<dbReference type="PANTHER" id="PTHR35807:SF2">
    <property type="entry name" value="TRANSCRIPTIONAL ACTIVATOR DOMAIN"/>
    <property type="match status" value="1"/>
</dbReference>